<gene>
    <name evidence="6" type="ORF">FYJ29_07800</name>
</gene>
<feature type="active site" description="Proton acceptor" evidence="1">
    <location>
        <position position="137"/>
    </location>
</feature>
<keyword evidence="6" id="KW-0255">Endonuclease</keyword>
<evidence type="ECO:0000259" key="4">
    <source>
        <dbReference type="SMART" id="SM00477"/>
    </source>
</evidence>
<dbReference type="SMART" id="SM00477">
    <property type="entry name" value="NUC"/>
    <property type="match status" value="1"/>
</dbReference>
<dbReference type="Proteomes" id="UP000483362">
    <property type="component" value="Unassembled WGS sequence"/>
</dbReference>
<sequence>MKLRKSSLLAIVALLVVPCMALCRHYTPRGKTQRTERVQAARSSVVTGQGIGSPLLKVGVPAGVPNVRLDYDAMIVYFNPRYHVPNCVIYDYTATLAAMSDAPGAERRKNYKFNPDPNCSSSPDWSDYRGSGYDRGHMAPAMDMRWSPVSMTQCFYMTNMCPQEHGLNGGCWRTLEQTVHKWTKRDKRLIIATGPVLGNGMDMIGPRRNIAVPKAFFKAVYAPAQGRAIAFLFNNVRTTGGIKDHVVSVSYVERVTGLSLFPGVSASIKSKSDYYQWK</sequence>
<keyword evidence="7" id="KW-1185">Reference proteome</keyword>
<feature type="signal peptide" evidence="3">
    <location>
        <begin position="1"/>
        <end position="21"/>
    </location>
</feature>
<organism evidence="6 7">
    <name type="scientific">Sodaliphilus pleomorphus</name>
    <dbReference type="NCBI Taxonomy" id="2606626"/>
    <lineage>
        <taxon>Bacteria</taxon>
        <taxon>Pseudomonadati</taxon>
        <taxon>Bacteroidota</taxon>
        <taxon>Bacteroidia</taxon>
        <taxon>Bacteroidales</taxon>
        <taxon>Muribaculaceae</taxon>
        <taxon>Sodaliphilus</taxon>
    </lineage>
</organism>
<keyword evidence="6" id="KW-0540">Nuclease</keyword>
<keyword evidence="3" id="KW-0732">Signal</keyword>
<dbReference type="SMART" id="SM00892">
    <property type="entry name" value="Endonuclease_NS"/>
    <property type="match status" value="1"/>
</dbReference>
<dbReference type="InterPro" id="IPR001604">
    <property type="entry name" value="Endo_G_ENPP1-like_dom"/>
</dbReference>
<comment type="caution">
    <text evidence="6">The sequence shown here is derived from an EMBL/GenBank/DDBJ whole genome shotgun (WGS) entry which is preliminary data.</text>
</comment>
<evidence type="ECO:0000256" key="2">
    <source>
        <dbReference type="PIRSR" id="PIRSR640255-2"/>
    </source>
</evidence>
<evidence type="ECO:0000259" key="5">
    <source>
        <dbReference type="SMART" id="SM00892"/>
    </source>
</evidence>
<reference evidence="6 7" key="1">
    <citation type="submission" date="2019-08" db="EMBL/GenBank/DDBJ databases">
        <title>In-depth cultivation of the pig gut microbiome towards novel bacterial diversity and tailored functional studies.</title>
        <authorList>
            <person name="Wylensek D."/>
            <person name="Hitch T.C.A."/>
            <person name="Clavel T."/>
        </authorList>
    </citation>
    <scope>NUCLEOTIDE SEQUENCE [LARGE SCALE GENOMIC DNA]</scope>
    <source>
        <strain evidence="6 7">Oil-RF-744-WCA-WT-10</strain>
    </source>
</reference>
<evidence type="ECO:0000256" key="3">
    <source>
        <dbReference type="SAM" id="SignalP"/>
    </source>
</evidence>
<protein>
    <submittedName>
        <fullName evidence="6">DNA/RNA non-specific endonuclease</fullName>
    </submittedName>
</protein>
<dbReference type="AlphaFoldDB" id="A0A6L5XDC8"/>
<dbReference type="GO" id="GO:0004519">
    <property type="term" value="F:endonuclease activity"/>
    <property type="evidence" value="ECO:0007669"/>
    <property type="project" value="UniProtKB-KW"/>
</dbReference>
<dbReference type="GO" id="GO:0016787">
    <property type="term" value="F:hydrolase activity"/>
    <property type="evidence" value="ECO:0007669"/>
    <property type="project" value="InterPro"/>
</dbReference>
<evidence type="ECO:0000313" key="6">
    <source>
        <dbReference type="EMBL" id="MSS17657.1"/>
    </source>
</evidence>
<name>A0A6L5XDC8_9BACT</name>
<dbReference type="RefSeq" id="WP_154327739.1">
    <property type="nucleotide sequence ID" value="NZ_CP045696.1"/>
</dbReference>
<accession>A0A6L5XDC8</accession>
<dbReference type="GO" id="GO:0046872">
    <property type="term" value="F:metal ion binding"/>
    <property type="evidence" value="ECO:0007669"/>
    <property type="project" value="UniProtKB-KW"/>
</dbReference>
<dbReference type="InterPro" id="IPR044925">
    <property type="entry name" value="His-Me_finger_sf"/>
</dbReference>
<feature type="binding site" evidence="2">
    <location>
        <position position="168"/>
    </location>
    <ligand>
        <name>Mg(2+)</name>
        <dbReference type="ChEBI" id="CHEBI:18420"/>
        <note>catalytic</note>
    </ligand>
</feature>
<dbReference type="Pfam" id="PF01223">
    <property type="entry name" value="Endonuclease_NS"/>
    <property type="match status" value="1"/>
</dbReference>
<dbReference type="GO" id="GO:0003676">
    <property type="term" value="F:nucleic acid binding"/>
    <property type="evidence" value="ECO:0007669"/>
    <property type="project" value="InterPro"/>
</dbReference>
<dbReference type="PANTHER" id="PTHR13966:SF5">
    <property type="entry name" value="ENDONUCLEASE G, MITOCHONDRIAL"/>
    <property type="match status" value="1"/>
</dbReference>
<dbReference type="InterPro" id="IPR044929">
    <property type="entry name" value="DNA/RNA_non-sp_Endonuclease_sf"/>
</dbReference>
<dbReference type="Gene3D" id="3.40.570.10">
    <property type="entry name" value="Extracellular Endonuclease, subunit A"/>
    <property type="match status" value="1"/>
</dbReference>
<keyword evidence="2" id="KW-0479">Metal-binding</keyword>
<feature type="domain" description="DNA/RNA non-specific endonuclease/pyrophosphatase/phosphodiesterase" evidence="5">
    <location>
        <begin position="70"/>
        <end position="267"/>
    </location>
</feature>
<proteinExistence type="predicted"/>
<evidence type="ECO:0000256" key="1">
    <source>
        <dbReference type="PIRSR" id="PIRSR640255-1"/>
    </source>
</evidence>
<evidence type="ECO:0000313" key="7">
    <source>
        <dbReference type="Proteomes" id="UP000483362"/>
    </source>
</evidence>
<keyword evidence="6" id="KW-0378">Hydrolase</keyword>
<feature type="chain" id="PRO_5027030416" evidence="3">
    <location>
        <begin position="22"/>
        <end position="278"/>
    </location>
</feature>
<feature type="domain" description="ENPP1-3/EXOG-like endonuclease/phosphodiesterase" evidence="4">
    <location>
        <begin position="71"/>
        <end position="267"/>
    </location>
</feature>
<dbReference type="InterPro" id="IPR040255">
    <property type="entry name" value="Non-specific_endonuclease"/>
</dbReference>
<dbReference type="InterPro" id="IPR020821">
    <property type="entry name" value="ENPP1-3/EXOG-like_nuc-like"/>
</dbReference>
<dbReference type="PANTHER" id="PTHR13966">
    <property type="entry name" value="ENDONUCLEASE RELATED"/>
    <property type="match status" value="1"/>
</dbReference>
<dbReference type="SUPFAM" id="SSF54060">
    <property type="entry name" value="His-Me finger endonucleases"/>
    <property type="match status" value="1"/>
</dbReference>
<dbReference type="EMBL" id="VULT01000011">
    <property type="protein sequence ID" value="MSS17657.1"/>
    <property type="molecule type" value="Genomic_DNA"/>
</dbReference>